<evidence type="ECO:0000313" key="3">
    <source>
        <dbReference type="Proteomes" id="UP000295530"/>
    </source>
</evidence>
<evidence type="ECO:0000259" key="1">
    <source>
        <dbReference type="Pfam" id="PF15977"/>
    </source>
</evidence>
<keyword evidence="3" id="KW-1185">Reference proteome</keyword>
<dbReference type="InterPro" id="IPR041687">
    <property type="entry name" value="HTH_46"/>
</dbReference>
<dbReference type="OrthoDB" id="6625231at2"/>
<dbReference type="InterPro" id="IPR018490">
    <property type="entry name" value="cNMP-bd_dom_sf"/>
</dbReference>
<feature type="domain" description="IprA winged helix-turn-helix" evidence="1">
    <location>
        <begin position="144"/>
        <end position="211"/>
    </location>
</feature>
<dbReference type="RefSeq" id="WP_133461943.1">
    <property type="nucleotide sequence ID" value="NZ_SNVX01000014.1"/>
</dbReference>
<dbReference type="SUPFAM" id="SSF51206">
    <property type="entry name" value="cAMP-binding domain-like"/>
    <property type="match status" value="1"/>
</dbReference>
<dbReference type="Pfam" id="PF15977">
    <property type="entry name" value="HTH_46"/>
    <property type="match status" value="1"/>
</dbReference>
<dbReference type="AlphaFoldDB" id="A0A4R6EA70"/>
<protein>
    <submittedName>
        <fullName evidence="2">CRP-like cAMP-binding protein</fullName>
    </submittedName>
</protein>
<dbReference type="InterPro" id="IPR014710">
    <property type="entry name" value="RmlC-like_jellyroll"/>
</dbReference>
<accession>A0A4R6EA70</accession>
<dbReference type="Gene3D" id="2.60.120.10">
    <property type="entry name" value="Jelly Rolls"/>
    <property type="match status" value="1"/>
</dbReference>
<proteinExistence type="predicted"/>
<dbReference type="Proteomes" id="UP000295530">
    <property type="component" value="Unassembled WGS sequence"/>
</dbReference>
<reference evidence="2 3" key="1">
    <citation type="submission" date="2019-03" db="EMBL/GenBank/DDBJ databases">
        <title>Genomic analyses of the natural microbiome of Caenorhabditis elegans.</title>
        <authorList>
            <person name="Samuel B."/>
        </authorList>
    </citation>
    <scope>NUCLEOTIDE SEQUENCE [LARGE SCALE GENOMIC DNA]</scope>
    <source>
        <strain evidence="2 3">BIGb0156</strain>
    </source>
</reference>
<organism evidence="2 3">
    <name type="scientific">Scandinavium goeteborgense</name>
    <dbReference type="NCBI Taxonomy" id="1851514"/>
    <lineage>
        <taxon>Bacteria</taxon>
        <taxon>Pseudomonadati</taxon>
        <taxon>Pseudomonadota</taxon>
        <taxon>Gammaproteobacteria</taxon>
        <taxon>Enterobacterales</taxon>
        <taxon>Enterobacteriaceae</taxon>
        <taxon>Scandinavium</taxon>
    </lineage>
</organism>
<dbReference type="EMBL" id="SNVX01000014">
    <property type="protein sequence ID" value="TDN53948.1"/>
    <property type="molecule type" value="Genomic_DNA"/>
</dbReference>
<evidence type="ECO:0000313" key="2">
    <source>
        <dbReference type="EMBL" id="TDN53948.1"/>
    </source>
</evidence>
<comment type="caution">
    <text evidence="2">The sequence shown here is derived from an EMBL/GenBank/DDBJ whole genome shotgun (WGS) entry which is preliminary data.</text>
</comment>
<gene>
    <name evidence="2" type="ORF">EC847_11449</name>
</gene>
<name>A0A4R6EA70_SCAGO</name>
<sequence length="213" mass="23716">MKESFLQGMTTPIKSQATTDLIDVLSPYVTFEDVQANTQLHLSVDGVNLCYILLSGLVKVGRSTDDFVISSITTPNILGISNRVPHESGLYIETVSEARIAFLPTLRALEIIAQNNAWELLAGHMTAIASNLYKKSVLMSAPTTYDVMKFQLMALMQEPEDLRNTTSTAKYIIERTRLSRSTVMKMLSQLKQGGYIDIEDGVLKAVHRLPDKY</sequence>